<evidence type="ECO:0000256" key="2">
    <source>
        <dbReference type="ARBA" id="ARBA00022723"/>
    </source>
</evidence>
<comment type="caution">
    <text evidence="7">The sequence shown here is derived from an EMBL/GenBank/DDBJ whole genome shotgun (WGS) entry which is preliminary data.</text>
</comment>
<accession>A0A2U1AGW2</accession>
<dbReference type="InterPro" id="IPR009016">
    <property type="entry name" value="Fe_hydrogenase"/>
</dbReference>
<reference evidence="7 8" key="1">
    <citation type="submission" date="2018-04" db="EMBL/GenBank/DDBJ databases">
        <title>Genomic Encyclopedia of Type Strains, Phase IV (KMG-IV): sequencing the most valuable type-strain genomes for metagenomic binning, comparative biology and taxonomic classification.</title>
        <authorList>
            <person name="Goeker M."/>
        </authorList>
    </citation>
    <scope>NUCLEOTIDE SEQUENCE [LARGE SCALE GENOMIC DNA]</scope>
    <source>
        <strain evidence="7 8">DSM 14823</strain>
    </source>
</reference>
<keyword evidence="1" id="KW-0004">4Fe-4S</keyword>
<dbReference type="SUPFAM" id="SSF53920">
    <property type="entry name" value="Fe-only hydrogenase"/>
    <property type="match status" value="1"/>
</dbReference>
<evidence type="ECO:0000256" key="1">
    <source>
        <dbReference type="ARBA" id="ARBA00022485"/>
    </source>
</evidence>
<feature type="domain" description="4Fe-4S ferredoxin-type" evidence="5">
    <location>
        <begin position="34"/>
        <end position="63"/>
    </location>
</feature>
<protein>
    <submittedName>
        <fullName evidence="7">Iron only hydrogenase large subunit-like protein</fullName>
    </submittedName>
</protein>
<name>A0A2U1AGW2_9BACT</name>
<dbReference type="Pfam" id="PF04060">
    <property type="entry name" value="FeS"/>
    <property type="match status" value="1"/>
</dbReference>
<dbReference type="GeneID" id="78296902"/>
<dbReference type="PROSITE" id="PS00198">
    <property type="entry name" value="4FE4S_FER_1"/>
    <property type="match status" value="1"/>
</dbReference>
<keyword evidence="8" id="KW-1185">Reference proteome</keyword>
<dbReference type="InterPro" id="IPR007202">
    <property type="entry name" value="4Fe-4S_dom"/>
</dbReference>
<evidence type="ECO:0000256" key="4">
    <source>
        <dbReference type="ARBA" id="ARBA00023014"/>
    </source>
</evidence>
<gene>
    <name evidence="7" type="ORF">C8D82_1393</name>
</gene>
<dbReference type="InterPro" id="IPR004108">
    <property type="entry name" value="Fe_hydrogenase_lsu_C"/>
</dbReference>
<dbReference type="InterPro" id="IPR017896">
    <property type="entry name" value="4Fe4S_Fe-S-bd"/>
</dbReference>
<feature type="domain" description="4Fe-4S ferredoxin-type" evidence="5">
    <location>
        <begin position="5"/>
        <end position="33"/>
    </location>
</feature>
<dbReference type="Gene3D" id="3.30.450.20">
    <property type="entry name" value="PAS domain"/>
    <property type="match status" value="1"/>
</dbReference>
<dbReference type="Pfam" id="PF02906">
    <property type="entry name" value="Fe_hyd_lg_C"/>
    <property type="match status" value="1"/>
</dbReference>
<dbReference type="AlphaFoldDB" id="A0A2U1AGW2"/>
<dbReference type="InterPro" id="IPR017900">
    <property type="entry name" value="4Fe4S_Fe_S_CS"/>
</dbReference>
<evidence type="ECO:0000256" key="3">
    <source>
        <dbReference type="ARBA" id="ARBA00023004"/>
    </source>
</evidence>
<feature type="domain" description="4Fe-4S" evidence="6">
    <location>
        <begin position="357"/>
        <end position="418"/>
    </location>
</feature>
<dbReference type="GO" id="GO:0046872">
    <property type="term" value="F:metal ion binding"/>
    <property type="evidence" value="ECO:0007669"/>
    <property type="project" value="UniProtKB-KW"/>
</dbReference>
<dbReference type="InterPro" id="IPR050340">
    <property type="entry name" value="Cytosolic_Fe-S_CAF"/>
</dbReference>
<dbReference type="Gene3D" id="3.40.950.10">
    <property type="entry name" value="Fe-only Hydrogenase (Larger Subunit), Chain L, domain 3"/>
    <property type="match status" value="1"/>
</dbReference>
<evidence type="ECO:0000259" key="5">
    <source>
        <dbReference type="PROSITE" id="PS51379"/>
    </source>
</evidence>
<evidence type="ECO:0000313" key="7">
    <source>
        <dbReference type="EMBL" id="PVY35631.1"/>
    </source>
</evidence>
<dbReference type="PANTHER" id="PTHR11615">
    <property type="entry name" value="NITRATE, FORMATE, IRON DEHYDROGENASE"/>
    <property type="match status" value="1"/>
</dbReference>
<dbReference type="Gene3D" id="1.10.15.40">
    <property type="entry name" value="Electron transport complex subunit B, putative Fe-S cluster"/>
    <property type="match status" value="1"/>
</dbReference>
<dbReference type="OrthoDB" id="9798098at2"/>
<dbReference type="Pfam" id="PF13237">
    <property type="entry name" value="Fer4_10"/>
    <property type="match status" value="1"/>
</dbReference>
<dbReference type="SUPFAM" id="SSF54862">
    <property type="entry name" value="4Fe-4S ferredoxins"/>
    <property type="match status" value="1"/>
</dbReference>
<dbReference type="PROSITE" id="PS51379">
    <property type="entry name" value="4FE4S_FER_2"/>
    <property type="match status" value="2"/>
</dbReference>
<dbReference type="RefSeq" id="WP_116885632.1">
    <property type="nucleotide sequence ID" value="NZ_CABMMC010000031.1"/>
</dbReference>
<organism evidence="7 8">
    <name type="scientific">Victivallis vadensis</name>
    <dbReference type="NCBI Taxonomy" id="172901"/>
    <lineage>
        <taxon>Bacteria</taxon>
        <taxon>Pseudomonadati</taxon>
        <taxon>Lentisphaerota</taxon>
        <taxon>Lentisphaeria</taxon>
        <taxon>Victivallales</taxon>
        <taxon>Victivallaceae</taxon>
        <taxon>Victivallis</taxon>
    </lineage>
</organism>
<keyword evidence="2" id="KW-0479">Metal-binding</keyword>
<dbReference type="GO" id="GO:0051539">
    <property type="term" value="F:4 iron, 4 sulfur cluster binding"/>
    <property type="evidence" value="ECO:0007669"/>
    <property type="project" value="UniProtKB-KW"/>
</dbReference>
<dbReference type="InterPro" id="IPR000014">
    <property type="entry name" value="PAS"/>
</dbReference>
<evidence type="ECO:0000313" key="8">
    <source>
        <dbReference type="Proteomes" id="UP000245959"/>
    </source>
</evidence>
<sequence>MTHAYPVYTIEAECQDCYKCVRHCPVKAIRVRDGHAAVIPELCVACGKCVEVCPVKAKQVRNGTGRLRLLLSEPAPVYASLAPSWVSEFKNVASGQLIRALKQLGFAGVSETALGAQLVSAQVAKELDGGSAGLLLSSACPTAVDFVRKYLPHLAGCITPVGSPLMAHARMLRDRYGDGIRVVFIGPCIGKKNEADRNPELLNLAVTYPELRQMFREASIDPERLAADPADGFVPEAAEEGAQYPVEGGMNDTIRFQTAGSEVHYATLTGLDNLKLALGGLEGMPEGEAVFVEMLACPGGCVHGPCAEHDSPGLLERLRVLRHTRWPDRPRERSTSGSIHAKFPGDAVAAPVPAGNDIVAALRSIGKTCPEDELNCDGCGYDTCRNFAQALLSGHAEPSMCVSYLKKQAQKKANALLRSISSGVVIADKKLQIIECNRNFAELFGADTVEAFDACPGLAGADLSRIVPFYALFESSLQSGRDVRRDSLKCGKRLFNVNIFNIEPGEVIGAVMFDVTSTELRREQIAARAREVIDRNLATVQEIACRLGEQMADTELLLRSIADDYADETLIPPEPPPEEQPL</sequence>
<dbReference type="Proteomes" id="UP000245959">
    <property type="component" value="Unassembled WGS sequence"/>
</dbReference>
<dbReference type="EMBL" id="QEKH01000039">
    <property type="protein sequence ID" value="PVY35631.1"/>
    <property type="molecule type" value="Genomic_DNA"/>
</dbReference>
<keyword evidence="4" id="KW-0411">Iron-sulfur</keyword>
<dbReference type="Pfam" id="PF13188">
    <property type="entry name" value="PAS_8"/>
    <property type="match status" value="1"/>
</dbReference>
<keyword evidence="3" id="KW-0408">Iron</keyword>
<dbReference type="Gene3D" id="3.30.70.20">
    <property type="match status" value="1"/>
</dbReference>
<evidence type="ECO:0000259" key="6">
    <source>
        <dbReference type="PROSITE" id="PS51656"/>
    </source>
</evidence>
<dbReference type="PROSITE" id="PS51656">
    <property type="entry name" value="4FE4S"/>
    <property type="match status" value="1"/>
</dbReference>
<proteinExistence type="predicted"/>